<gene>
    <name evidence="2" type="ORF">AA0113_g2407</name>
</gene>
<evidence type="ECO:0000256" key="1">
    <source>
        <dbReference type="SAM" id="MobiDB-lite"/>
    </source>
</evidence>
<evidence type="ECO:0000313" key="2">
    <source>
        <dbReference type="EMBL" id="RYO70977.1"/>
    </source>
</evidence>
<dbReference type="OrthoDB" id="3692276at2759"/>
<dbReference type="AlphaFoldDB" id="A0A4Q4SJV8"/>
<reference evidence="3" key="1">
    <citation type="journal article" date="2019" name="bioRxiv">
        <title>Genomics, evolutionary history and diagnostics of the Alternaria alternata species group including apple and Asian pear pathotypes.</title>
        <authorList>
            <person name="Armitage A.D."/>
            <person name="Cockerton H.M."/>
            <person name="Sreenivasaprasad S."/>
            <person name="Woodhall J.W."/>
            <person name="Lane C.R."/>
            <person name="Harrison R.J."/>
            <person name="Clarkson J.P."/>
        </authorList>
    </citation>
    <scope>NUCLEOTIDE SEQUENCE [LARGE SCALE GENOMIC DNA]</scope>
    <source>
        <strain evidence="3">RGR 97.0016</strain>
    </source>
</reference>
<keyword evidence="3" id="KW-1185">Reference proteome</keyword>
<dbReference type="EMBL" id="PEJP01000008">
    <property type="protein sequence ID" value="RYO70977.1"/>
    <property type="molecule type" value="Genomic_DNA"/>
</dbReference>
<accession>A0A4Q4SJV8</accession>
<organism evidence="2 3">
    <name type="scientific">Alternaria arborescens</name>
    <dbReference type="NCBI Taxonomy" id="156630"/>
    <lineage>
        <taxon>Eukaryota</taxon>
        <taxon>Fungi</taxon>
        <taxon>Dikarya</taxon>
        <taxon>Ascomycota</taxon>
        <taxon>Pezizomycotina</taxon>
        <taxon>Dothideomycetes</taxon>
        <taxon>Pleosporomycetidae</taxon>
        <taxon>Pleosporales</taxon>
        <taxon>Pleosporineae</taxon>
        <taxon>Pleosporaceae</taxon>
        <taxon>Alternaria</taxon>
        <taxon>Alternaria sect. Alternaria</taxon>
    </lineage>
</organism>
<dbReference type="Proteomes" id="UP000293823">
    <property type="component" value="Unassembled WGS sequence"/>
</dbReference>
<name>A0A4Q4SJV8_9PLEO</name>
<protein>
    <submittedName>
        <fullName evidence="2">Uncharacterized protein</fullName>
    </submittedName>
</protein>
<proteinExistence type="predicted"/>
<comment type="caution">
    <text evidence="2">The sequence shown here is derived from an EMBL/GenBank/DDBJ whole genome shotgun (WGS) entry which is preliminary data.</text>
</comment>
<feature type="region of interest" description="Disordered" evidence="1">
    <location>
        <begin position="47"/>
        <end position="67"/>
    </location>
</feature>
<sequence length="67" mass="7499">MYYYLQERTQDDDVRSRVRVTASRIQERLQQHGARKLIGATGGGGSINMQLSAPSPAPAQLRQDIIE</sequence>
<evidence type="ECO:0000313" key="3">
    <source>
        <dbReference type="Proteomes" id="UP000293823"/>
    </source>
</evidence>